<evidence type="ECO:0000256" key="6">
    <source>
        <dbReference type="ARBA" id="ARBA00022989"/>
    </source>
</evidence>
<evidence type="ECO:0000256" key="5">
    <source>
        <dbReference type="ARBA" id="ARBA00022737"/>
    </source>
</evidence>
<reference evidence="11" key="1">
    <citation type="submission" date="2018-01" db="EMBL/GenBank/DDBJ databases">
        <authorList>
            <person name="Mao J.F."/>
        </authorList>
    </citation>
    <scope>NUCLEOTIDE SEQUENCE</scope>
    <source>
        <strain evidence="11">Huo1</strain>
        <tissue evidence="11">Leaf</tissue>
    </source>
</reference>
<dbReference type="InterPro" id="IPR013210">
    <property type="entry name" value="LRR_N_plant-typ"/>
</dbReference>
<dbReference type="Pfam" id="PF00560">
    <property type="entry name" value="LRR_1"/>
    <property type="match status" value="3"/>
</dbReference>
<sequence length="193" mass="21305">MNYCSSADINTDRSSLLAFKSQITSDPQTILTKNWSTEAGACSWIGVTCDFLLNRVTQLNISNMGLVGTIPPEIGNLSSLVSLDMNDNSFHGHLPISIFNMSNLEVLSLRNNSLSSSLPLDMCIHNLDKLKILRISYNEMYGNIPSSLEQCSQLEYLSLYNNKFDGIVPRELGNLTKLQTLNIGANKLTGNLI</sequence>
<keyword evidence="4" id="KW-0732">Signal</keyword>
<keyword evidence="7" id="KW-0472">Membrane</keyword>
<evidence type="ECO:0000256" key="7">
    <source>
        <dbReference type="ARBA" id="ARBA00023136"/>
    </source>
</evidence>
<evidence type="ECO:0000313" key="12">
    <source>
        <dbReference type="Proteomes" id="UP000298416"/>
    </source>
</evidence>
<evidence type="ECO:0000256" key="2">
    <source>
        <dbReference type="ARBA" id="ARBA00022614"/>
    </source>
</evidence>
<dbReference type="FunFam" id="3.80.10.10:FF:000129">
    <property type="entry name" value="Leucine-rich repeat receptor-like kinase"/>
    <property type="match status" value="1"/>
</dbReference>
<dbReference type="Pfam" id="PF08263">
    <property type="entry name" value="LRRNT_2"/>
    <property type="match status" value="1"/>
</dbReference>
<dbReference type="PANTHER" id="PTHR48060">
    <property type="entry name" value="DNA DAMAGE-REPAIR/TOLERATION PROTEIN DRT100"/>
    <property type="match status" value="1"/>
</dbReference>
<evidence type="ECO:0000256" key="4">
    <source>
        <dbReference type="ARBA" id="ARBA00022729"/>
    </source>
</evidence>
<protein>
    <recommendedName>
        <fullName evidence="9">Leucine-rich repeat-containing N-terminal plant-type domain-containing protein</fullName>
    </recommendedName>
</protein>
<dbReference type="PANTHER" id="PTHR48060:SF21">
    <property type="entry name" value="L DOMAIN-LIKE PROTEIN"/>
    <property type="match status" value="1"/>
</dbReference>
<name>A0A8X8X2V8_SALSN</name>
<dbReference type="InterPro" id="IPR032675">
    <property type="entry name" value="LRR_dom_sf"/>
</dbReference>
<dbReference type="FunFam" id="3.80.10.10:FF:000041">
    <property type="entry name" value="LRR receptor-like serine/threonine-protein kinase ERECTA"/>
    <property type="match status" value="1"/>
</dbReference>
<dbReference type="GO" id="GO:0016020">
    <property type="term" value="C:membrane"/>
    <property type="evidence" value="ECO:0007669"/>
    <property type="project" value="UniProtKB-SubCell"/>
</dbReference>
<dbReference type="SUPFAM" id="SSF52058">
    <property type="entry name" value="L domain-like"/>
    <property type="match status" value="1"/>
</dbReference>
<keyword evidence="8" id="KW-0325">Glycoprotein</keyword>
<evidence type="ECO:0000259" key="9">
    <source>
        <dbReference type="Pfam" id="PF08263"/>
    </source>
</evidence>
<gene>
    <name evidence="10" type="ORF">SASPL_136775</name>
    <name evidence="11" type="ORF">SASPL_136785</name>
</gene>
<keyword evidence="2" id="KW-0433">Leucine-rich repeat</keyword>
<evidence type="ECO:0000256" key="3">
    <source>
        <dbReference type="ARBA" id="ARBA00022692"/>
    </source>
</evidence>
<dbReference type="EMBL" id="PNBA02000013">
    <property type="protein sequence ID" value="KAG6404536.1"/>
    <property type="molecule type" value="Genomic_DNA"/>
</dbReference>
<organism evidence="11">
    <name type="scientific">Salvia splendens</name>
    <name type="common">Scarlet sage</name>
    <dbReference type="NCBI Taxonomy" id="180675"/>
    <lineage>
        <taxon>Eukaryota</taxon>
        <taxon>Viridiplantae</taxon>
        <taxon>Streptophyta</taxon>
        <taxon>Embryophyta</taxon>
        <taxon>Tracheophyta</taxon>
        <taxon>Spermatophyta</taxon>
        <taxon>Magnoliopsida</taxon>
        <taxon>eudicotyledons</taxon>
        <taxon>Gunneridae</taxon>
        <taxon>Pentapetalae</taxon>
        <taxon>asterids</taxon>
        <taxon>lamiids</taxon>
        <taxon>Lamiales</taxon>
        <taxon>Lamiaceae</taxon>
        <taxon>Nepetoideae</taxon>
        <taxon>Mentheae</taxon>
        <taxon>Salviinae</taxon>
        <taxon>Salvia</taxon>
        <taxon>Salvia subgen. Calosphace</taxon>
        <taxon>core Calosphace</taxon>
    </lineage>
</organism>
<proteinExistence type="predicted"/>
<dbReference type="Pfam" id="PF13855">
    <property type="entry name" value="LRR_8"/>
    <property type="match status" value="1"/>
</dbReference>
<dbReference type="EMBL" id="PNBA02000013">
    <property type="protein sequence ID" value="KAG6404526.1"/>
    <property type="molecule type" value="Genomic_DNA"/>
</dbReference>
<evidence type="ECO:0000313" key="11">
    <source>
        <dbReference type="EMBL" id="KAG6404536.1"/>
    </source>
</evidence>
<dbReference type="Gene3D" id="3.80.10.10">
    <property type="entry name" value="Ribonuclease Inhibitor"/>
    <property type="match status" value="2"/>
</dbReference>
<dbReference type="AlphaFoldDB" id="A0A8X8X2V8"/>
<evidence type="ECO:0000313" key="10">
    <source>
        <dbReference type="EMBL" id="KAG6404526.1"/>
    </source>
</evidence>
<dbReference type="Proteomes" id="UP000298416">
    <property type="component" value="Unassembled WGS sequence"/>
</dbReference>
<keyword evidence="6" id="KW-1133">Transmembrane helix</keyword>
<comment type="caution">
    <text evidence="11">The sequence shown here is derived from an EMBL/GenBank/DDBJ whole genome shotgun (WGS) entry which is preliminary data.</text>
</comment>
<dbReference type="InterPro" id="IPR001611">
    <property type="entry name" value="Leu-rich_rpt"/>
</dbReference>
<dbReference type="InterPro" id="IPR053211">
    <property type="entry name" value="DNA_repair-toleration"/>
</dbReference>
<keyword evidence="12" id="KW-1185">Reference proteome</keyword>
<comment type="subcellular location">
    <subcellularLocation>
        <location evidence="1">Membrane</location>
        <topology evidence="1">Single-pass membrane protein</topology>
    </subcellularLocation>
</comment>
<keyword evidence="5" id="KW-0677">Repeat</keyword>
<keyword evidence="3" id="KW-0812">Transmembrane</keyword>
<feature type="domain" description="Leucine-rich repeat-containing N-terminal plant-type" evidence="9">
    <location>
        <begin position="10"/>
        <end position="50"/>
    </location>
</feature>
<accession>A0A8X8X2V8</accession>
<reference evidence="11" key="2">
    <citation type="submission" date="2020-08" db="EMBL/GenBank/DDBJ databases">
        <title>Plant Genome Project.</title>
        <authorList>
            <person name="Zhang R.-G."/>
        </authorList>
    </citation>
    <scope>NUCLEOTIDE SEQUENCE</scope>
    <source>
        <strain evidence="11">Huo1</strain>
        <tissue evidence="11">Leaf</tissue>
    </source>
</reference>
<evidence type="ECO:0000256" key="8">
    <source>
        <dbReference type="ARBA" id="ARBA00023180"/>
    </source>
</evidence>
<evidence type="ECO:0000256" key="1">
    <source>
        <dbReference type="ARBA" id="ARBA00004167"/>
    </source>
</evidence>